<evidence type="ECO:0000313" key="2">
    <source>
        <dbReference type="Proteomes" id="UP000489600"/>
    </source>
</evidence>
<evidence type="ECO:0000313" key="1">
    <source>
        <dbReference type="EMBL" id="VVA98601.1"/>
    </source>
</evidence>
<dbReference type="Proteomes" id="UP000489600">
    <property type="component" value="Unassembled WGS sequence"/>
</dbReference>
<organism evidence="1 2">
    <name type="scientific">Arabis nemorensis</name>
    <dbReference type="NCBI Taxonomy" id="586526"/>
    <lineage>
        <taxon>Eukaryota</taxon>
        <taxon>Viridiplantae</taxon>
        <taxon>Streptophyta</taxon>
        <taxon>Embryophyta</taxon>
        <taxon>Tracheophyta</taxon>
        <taxon>Spermatophyta</taxon>
        <taxon>Magnoliopsida</taxon>
        <taxon>eudicotyledons</taxon>
        <taxon>Gunneridae</taxon>
        <taxon>Pentapetalae</taxon>
        <taxon>rosids</taxon>
        <taxon>malvids</taxon>
        <taxon>Brassicales</taxon>
        <taxon>Brassicaceae</taxon>
        <taxon>Arabideae</taxon>
        <taxon>Arabis</taxon>
    </lineage>
</organism>
<dbReference type="AlphaFoldDB" id="A0A565BBB6"/>
<dbReference type="PANTHER" id="PTHR32387">
    <property type="entry name" value="WU:FJ29H11"/>
    <property type="match status" value="1"/>
</dbReference>
<gene>
    <name evidence="1" type="ORF">ANE_LOCUS9046</name>
</gene>
<dbReference type="PANTHER" id="PTHR32387:SF3">
    <property type="entry name" value="ATP_DNA BINDING PROTEIN"/>
    <property type="match status" value="1"/>
</dbReference>
<name>A0A565BBB6_9BRAS</name>
<dbReference type="InterPro" id="IPR052957">
    <property type="entry name" value="Auxin_embryo_med"/>
</dbReference>
<dbReference type="EMBL" id="CABITT030000003">
    <property type="protein sequence ID" value="VVA98601.1"/>
    <property type="molecule type" value="Genomic_DNA"/>
</dbReference>
<dbReference type="OrthoDB" id="1737015at2759"/>
<keyword evidence="2" id="KW-1185">Reference proteome</keyword>
<proteinExistence type="predicted"/>
<accession>A0A565BBB6</accession>
<reference evidence="1" key="1">
    <citation type="submission" date="2019-07" db="EMBL/GenBank/DDBJ databases">
        <authorList>
            <person name="Dittberner H."/>
        </authorList>
    </citation>
    <scope>NUCLEOTIDE SEQUENCE [LARGE SCALE GENOMIC DNA]</scope>
</reference>
<protein>
    <submittedName>
        <fullName evidence="1">Uncharacterized protein</fullName>
    </submittedName>
</protein>
<sequence length="204" mass="23045">MPLVENYGYVNIRRNGVLVPASAGGSWLRTTFNGFSDYRSLSHSFYRTSSWGSILQDSSILVDIPLVDRSFYGKKTEAYKEELKIVGVMFEFNNACEFAGNHLMSLAKTSSFSRANVFSILKFIRHLRKKLLSPESFIRAIKNHPWLRKSSGDRSLDGVVLFNQDCKVASLISDIPFIDRVINLNLTSTVSRKSLSARRCSSVF</sequence>
<comment type="caution">
    <text evidence="1">The sequence shown here is derived from an EMBL/GenBank/DDBJ whole genome shotgun (WGS) entry which is preliminary data.</text>
</comment>